<dbReference type="RefSeq" id="XP_006650612.1">
    <property type="nucleotide sequence ID" value="XM_006650549.3"/>
</dbReference>
<proteinExistence type="predicted"/>
<feature type="region of interest" description="Disordered" evidence="1">
    <location>
        <begin position="643"/>
        <end position="667"/>
    </location>
</feature>
<dbReference type="PANTHER" id="PTHR31267:SF3">
    <property type="entry name" value="OS03G0756700 PROTEIN"/>
    <property type="match status" value="1"/>
</dbReference>
<keyword evidence="3" id="KW-1185">Reference proteome</keyword>
<evidence type="ECO:0000256" key="1">
    <source>
        <dbReference type="SAM" id="MobiDB-lite"/>
    </source>
</evidence>
<evidence type="ECO:0000313" key="2">
    <source>
        <dbReference type="EnsemblPlants" id="OB03G41660.1"/>
    </source>
</evidence>
<dbReference type="AlphaFoldDB" id="J3LSZ0"/>
<protein>
    <submittedName>
        <fullName evidence="2">Uncharacterized protein</fullName>
    </submittedName>
</protein>
<dbReference type="PANTHER" id="PTHR31267">
    <property type="entry name" value="DENTIN SIALOPHOSPHOPROTEIN-LIKE PROTEIN"/>
    <property type="match status" value="1"/>
</dbReference>
<reference evidence="2" key="1">
    <citation type="journal article" date="2013" name="Nat. Commun.">
        <title>Whole-genome sequencing of Oryza brachyantha reveals mechanisms underlying Oryza genome evolution.</title>
        <authorList>
            <person name="Chen J."/>
            <person name="Huang Q."/>
            <person name="Gao D."/>
            <person name="Wang J."/>
            <person name="Lang Y."/>
            <person name="Liu T."/>
            <person name="Li B."/>
            <person name="Bai Z."/>
            <person name="Luis Goicoechea J."/>
            <person name="Liang C."/>
            <person name="Chen C."/>
            <person name="Zhang W."/>
            <person name="Sun S."/>
            <person name="Liao Y."/>
            <person name="Zhang X."/>
            <person name="Yang L."/>
            <person name="Song C."/>
            <person name="Wang M."/>
            <person name="Shi J."/>
            <person name="Liu G."/>
            <person name="Liu J."/>
            <person name="Zhou H."/>
            <person name="Zhou W."/>
            <person name="Yu Q."/>
            <person name="An N."/>
            <person name="Chen Y."/>
            <person name="Cai Q."/>
            <person name="Wang B."/>
            <person name="Liu B."/>
            <person name="Min J."/>
            <person name="Huang Y."/>
            <person name="Wu H."/>
            <person name="Li Z."/>
            <person name="Zhang Y."/>
            <person name="Yin Y."/>
            <person name="Song W."/>
            <person name="Jiang J."/>
            <person name="Jackson S.A."/>
            <person name="Wing R.A."/>
            <person name="Wang J."/>
            <person name="Chen M."/>
        </authorList>
    </citation>
    <scope>NUCLEOTIDE SEQUENCE [LARGE SCALE GENOMIC DNA]</scope>
    <source>
        <strain evidence="2">cv. IRGC 101232</strain>
    </source>
</reference>
<dbReference type="HOGENOM" id="CLU_309372_0_0_1"/>
<reference evidence="2" key="2">
    <citation type="submission" date="2013-04" db="UniProtKB">
        <authorList>
            <consortium name="EnsemblPlants"/>
        </authorList>
    </citation>
    <scope>IDENTIFICATION</scope>
</reference>
<organism evidence="2">
    <name type="scientific">Oryza brachyantha</name>
    <name type="common">malo sina</name>
    <dbReference type="NCBI Taxonomy" id="4533"/>
    <lineage>
        <taxon>Eukaryota</taxon>
        <taxon>Viridiplantae</taxon>
        <taxon>Streptophyta</taxon>
        <taxon>Embryophyta</taxon>
        <taxon>Tracheophyta</taxon>
        <taxon>Spermatophyta</taxon>
        <taxon>Magnoliopsida</taxon>
        <taxon>Liliopsida</taxon>
        <taxon>Poales</taxon>
        <taxon>Poaceae</taxon>
        <taxon>BOP clade</taxon>
        <taxon>Oryzoideae</taxon>
        <taxon>Oryzeae</taxon>
        <taxon>Oryzinae</taxon>
        <taxon>Oryza</taxon>
    </lineage>
</organism>
<dbReference type="OMA" id="WDNGCLT"/>
<dbReference type="Proteomes" id="UP000006038">
    <property type="component" value="Chromosome 3"/>
</dbReference>
<dbReference type="EnsemblPlants" id="OB03G41660.1">
    <property type="protein sequence ID" value="OB03G41660.1"/>
    <property type="gene ID" value="OB03G41660"/>
</dbReference>
<dbReference type="GeneID" id="102702080"/>
<gene>
    <name evidence="2" type="primary">LOC102702080</name>
</gene>
<sequence>MLAKVNESGIKDLSVNCSTSGFQQDDNYEFSNRALQHGYSVSGPIFGEKTFSAATPEFILNSASAALGECHQFDHFFSTLRPGQFEGMQMQNDNLDITHRSIPSNASCLDHVEEITSYDTDGYDDRTISYGSSCSTIPASYPYISPLQRNNHISDTRDCSWTALMQESLEVSNSNNGLNEDCSDLTFSNTEFSGGNTLQNQVIWDNGCLTSPSFTSNFLPFPGDADATFTSSSTVSNLQNFVDLPHDMNNIEQDNPSSKLRVSQDKVATRSHSCQHRDKMHSAEWGTYPGNEQSSGLMPTTQHRQNKVLRGQFNSSVININGSDGSGKEKLHGLYESEEQMEIDSLLNSFSAPSDAFSQTYEIFQKSESFVDVDKKDKLEESVSVSCFNNTAPYMQAGPRESAIYNGSYCHQQFHSTSQVIGLFCTSASRQETTSSYVSSLPLCGPNSMNSLGESGEDHLLTVDHTLQHEQQTASCGTRYELIDDVANPVLEFTNILDGQSSLKRTYICHDGRVATNDVWKGRCDMTENSSLGVCSSNRTAHSQMELPVTHTTHVLPSPSLSNDPNSSFIRGTDHKKVELIGAYNSTQNYLELDNSERKGIISPKSFEQNVSENICSTTAEYQCNDYSQIVGNQKRILHPLNKASHSSGLPTNKFDGKLVSPEKKRKRSTSLLSWQAQVMSGCCKMHHRRTPELDWAHATRRLVEKVDAENTTAKDSTFVSRAQKRLALTTSLIQCILPALPHRLLAANAINSGETIVYHTSQLALSDAFNPVVSSISKANNFMLQNQTGTSGNKKDKIIPEVLETFTMRFDELQRSFSRAERATTFQDLTSETRDLERWSILHHFIKLHRYSRLHEDGISNPRPNPCRSTIRKHAEAVEVPVDLLGSVRCRLLN</sequence>
<evidence type="ECO:0000313" key="3">
    <source>
        <dbReference type="Proteomes" id="UP000006038"/>
    </source>
</evidence>
<dbReference type="KEGG" id="obr:102702080"/>
<accession>J3LSZ0</accession>
<dbReference type="STRING" id="4533.J3LSZ0"/>
<name>J3LSZ0_ORYBR</name>
<dbReference type="Gramene" id="OB03G41660.1">
    <property type="protein sequence ID" value="OB03G41660.1"/>
    <property type="gene ID" value="OB03G41660"/>
</dbReference>
<dbReference type="eggNOG" id="ENOG502QW8G">
    <property type="taxonomic scope" value="Eukaryota"/>
</dbReference>
<dbReference type="OrthoDB" id="1926238at2759"/>